<dbReference type="SUPFAM" id="SSF52540">
    <property type="entry name" value="P-loop containing nucleoside triphosphate hydrolases"/>
    <property type="match status" value="1"/>
</dbReference>
<dbReference type="GO" id="GO:0043190">
    <property type="term" value="C:ATP-binding cassette (ABC) transporter complex"/>
    <property type="evidence" value="ECO:0007669"/>
    <property type="project" value="TreeGrafter"/>
</dbReference>
<organism evidence="10 11">
    <name type="scientific">Aquisalibacillus elongatus</name>
    <dbReference type="NCBI Taxonomy" id="485577"/>
    <lineage>
        <taxon>Bacteria</taxon>
        <taxon>Bacillati</taxon>
        <taxon>Bacillota</taxon>
        <taxon>Bacilli</taxon>
        <taxon>Bacillales</taxon>
        <taxon>Bacillaceae</taxon>
        <taxon>Aquisalibacillus</taxon>
    </lineage>
</organism>
<dbReference type="Pfam" id="PF00005">
    <property type="entry name" value="ABC_tran"/>
    <property type="match status" value="1"/>
</dbReference>
<dbReference type="InterPro" id="IPR050095">
    <property type="entry name" value="ECF_ABC_transporter_ATP-bd"/>
</dbReference>
<comment type="subcellular location">
    <subcellularLocation>
        <location evidence="1">Cell membrane</location>
        <topology evidence="1">Peripheral membrane protein</topology>
    </subcellularLocation>
</comment>
<dbReference type="InterPro" id="IPR003593">
    <property type="entry name" value="AAA+_ATPase"/>
</dbReference>
<evidence type="ECO:0000256" key="7">
    <source>
        <dbReference type="ARBA" id="ARBA00022967"/>
    </source>
</evidence>
<dbReference type="PROSITE" id="PS00211">
    <property type="entry name" value="ABC_TRANSPORTER_1"/>
    <property type="match status" value="1"/>
</dbReference>
<evidence type="ECO:0000259" key="9">
    <source>
        <dbReference type="PROSITE" id="PS50893"/>
    </source>
</evidence>
<dbReference type="OrthoDB" id="9784332at2"/>
<dbReference type="PROSITE" id="PS50893">
    <property type="entry name" value="ABC_TRANSPORTER_2"/>
    <property type="match status" value="1"/>
</dbReference>
<accession>A0A3N5AXN4</accession>
<comment type="similarity">
    <text evidence="2">Belongs to the ABC transporter superfamily.</text>
</comment>
<keyword evidence="7" id="KW-1278">Translocase</keyword>
<dbReference type="GO" id="GO:0016887">
    <property type="term" value="F:ATP hydrolysis activity"/>
    <property type="evidence" value="ECO:0007669"/>
    <property type="project" value="InterPro"/>
</dbReference>
<evidence type="ECO:0000256" key="6">
    <source>
        <dbReference type="ARBA" id="ARBA00022840"/>
    </source>
</evidence>
<evidence type="ECO:0000256" key="1">
    <source>
        <dbReference type="ARBA" id="ARBA00004202"/>
    </source>
</evidence>
<feature type="domain" description="ABC transporter" evidence="9">
    <location>
        <begin position="2"/>
        <end position="236"/>
    </location>
</feature>
<keyword evidence="6 10" id="KW-0067">ATP-binding</keyword>
<dbReference type="InterPro" id="IPR015856">
    <property type="entry name" value="ABC_transpr_CbiO/EcfA_su"/>
</dbReference>
<keyword evidence="3" id="KW-0813">Transport</keyword>
<dbReference type="Proteomes" id="UP000276443">
    <property type="component" value="Unassembled WGS sequence"/>
</dbReference>
<keyword evidence="11" id="KW-1185">Reference proteome</keyword>
<dbReference type="InterPro" id="IPR027417">
    <property type="entry name" value="P-loop_NTPase"/>
</dbReference>
<keyword evidence="8" id="KW-0472">Membrane</keyword>
<reference evidence="10 11" key="1">
    <citation type="submission" date="2018-11" db="EMBL/GenBank/DDBJ databases">
        <title>Genomic Encyclopedia of Type Strains, Phase IV (KMG-IV): sequencing the most valuable type-strain genomes for metagenomic binning, comparative biology and taxonomic classification.</title>
        <authorList>
            <person name="Goeker M."/>
        </authorList>
    </citation>
    <scope>NUCLEOTIDE SEQUENCE [LARGE SCALE GENOMIC DNA]</scope>
    <source>
        <strain evidence="10 11">DSM 18090</strain>
    </source>
</reference>
<dbReference type="Gene3D" id="3.40.50.300">
    <property type="entry name" value="P-loop containing nucleotide triphosphate hydrolases"/>
    <property type="match status" value="1"/>
</dbReference>
<dbReference type="InterPro" id="IPR017871">
    <property type="entry name" value="ABC_transporter-like_CS"/>
</dbReference>
<evidence type="ECO:0000313" key="11">
    <source>
        <dbReference type="Proteomes" id="UP000276443"/>
    </source>
</evidence>
<dbReference type="FunFam" id="3.40.50.300:FF:000224">
    <property type="entry name" value="Energy-coupling factor transporter ATP-binding protein EcfA"/>
    <property type="match status" value="1"/>
</dbReference>
<evidence type="ECO:0000256" key="5">
    <source>
        <dbReference type="ARBA" id="ARBA00022741"/>
    </source>
</evidence>
<comment type="caution">
    <text evidence="10">The sequence shown here is derived from an EMBL/GenBank/DDBJ whole genome shotgun (WGS) entry which is preliminary data.</text>
</comment>
<keyword evidence="4" id="KW-1003">Cell membrane</keyword>
<name>A0A3N5AXN4_9BACI</name>
<dbReference type="PANTHER" id="PTHR43553:SF24">
    <property type="entry name" value="ENERGY-COUPLING FACTOR TRANSPORTER ATP-BINDING PROTEIN ECFA1"/>
    <property type="match status" value="1"/>
</dbReference>
<dbReference type="NCBIfam" id="NF010167">
    <property type="entry name" value="PRK13648.1"/>
    <property type="match status" value="1"/>
</dbReference>
<proteinExistence type="inferred from homology"/>
<dbReference type="GO" id="GO:0005524">
    <property type="term" value="F:ATP binding"/>
    <property type="evidence" value="ECO:0007669"/>
    <property type="project" value="UniProtKB-KW"/>
</dbReference>
<dbReference type="GO" id="GO:0042626">
    <property type="term" value="F:ATPase-coupled transmembrane transporter activity"/>
    <property type="evidence" value="ECO:0007669"/>
    <property type="project" value="TreeGrafter"/>
</dbReference>
<dbReference type="InterPro" id="IPR030947">
    <property type="entry name" value="EcfA_1"/>
</dbReference>
<dbReference type="RefSeq" id="WP_124223959.1">
    <property type="nucleotide sequence ID" value="NZ_RKRF01000015.1"/>
</dbReference>
<gene>
    <name evidence="10" type="ORF">EDC24_3052</name>
</gene>
<dbReference type="AlphaFoldDB" id="A0A3N5AXN4"/>
<dbReference type="GO" id="GO:0015087">
    <property type="term" value="F:cobalt ion transmembrane transporter activity"/>
    <property type="evidence" value="ECO:0007669"/>
    <property type="project" value="UniProtKB-ARBA"/>
</dbReference>
<dbReference type="SMART" id="SM00382">
    <property type="entry name" value="AAA"/>
    <property type="match status" value="1"/>
</dbReference>
<evidence type="ECO:0000256" key="4">
    <source>
        <dbReference type="ARBA" id="ARBA00022475"/>
    </source>
</evidence>
<evidence type="ECO:0000256" key="3">
    <source>
        <dbReference type="ARBA" id="ARBA00022448"/>
    </source>
</evidence>
<evidence type="ECO:0000313" key="10">
    <source>
        <dbReference type="EMBL" id="RPF50016.1"/>
    </source>
</evidence>
<dbReference type="PANTHER" id="PTHR43553">
    <property type="entry name" value="HEAVY METAL TRANSPORTER"/>
    <property type="match status" value="1"/>
</dbReference>
<dbReference type="CDD" id="cd03225">
    <property type="entry name" value="ABC_cobalt_CbiO_domain1"/>
    <property type="match status" value="1"/>
</dbReference>
<dbReference type="InterPro" id="IPR003439">
    <property type="entry name" value="ABC_transporter-like_ATP-bd"/>
</dbReference>
<protein>
    <submittedName>
        <fullName evidence="10">Energy-coupling factor transport system ATP-binding protein</fullName>
    </submittedName>
</protein>
<sequence>MIEFNDVSYHYPNQSDYALKHINFSIHEGEWVAILGRNGSGKSTLAKHMNGLLTPTYGDIRINGLELNEESVWDIRRHVGMVFQNPENQFVGTSVIDDVVFGLENIGLPREQMKERADESLRLLGLPDMHLTEPFHLSGGQKQRLAIAGILAMRPNVIVLDEATTMLDPTGKLQLLETIQQIRKQQHITTVMITHDVQEAAWADRVIILNDGEIGFNGSLSQSERIKEFGLELPFLLELTVALKERGYPIKYLPKNEEELVNQIWTYHSTK</sequence>
<evidence type="ECO:0000256" key="8">
    <source>
        <dbReference type="ARBA" id="ARBA00023136"/>
    </source>
</evidence>
<dbReference type="EMBL" id="RKRF01000015">
    <property type="protein sequence ID" value="RPF50016.1"/>
    <property type="molecule type" value="Genomic_DNA"/>
</dbReference>
<evidence type="ECO:0000256" key="2">
    <source>
        <dbReference type="ARBA" id="ARBA00005417"/>
    </source>
</evidence>
<keyword evidence="5" id="KW-0547">Nucleotide-binding</keyword>
<dbReference type="NCBIfam" id="TIGR04520">
    <property type="entry name" value="ECF_ATPase_1"/>
    <property type="match status" value="1"/>
</dbReference>